<reference evidence="2 3" key="1">
    <citation type="submission" date="2022-03" db="EMBL/GenBank/DDBJ databases">
        <title>Genomic signatures underlying metal tolerance in selected Arctic bacterial isolates.</title>
        <authorList>
            <person name="Thomas F.A."/>
            <person name="Venkatachalam S."/>
            <person name="Krishnan K.P."/>
        </authorList>
    </citation>
    <scope>NUCLEOTIDE SEQUENCE [LARGE SCALE GENOMIC DNA]</scope>
    <source>
        <strain evidence="2 3">HM116</strain>
    </source>
</reference>
<name>A0ABS9SC97_9GAMM</name>
<comment type="caution">
    <text evidence="2">The sequence shown here is derived from an EMBL/GenBank/DDBJ whole genome shotgun (WGS) entry which is preliminary data.</text>
</comment>
<dbReference type="RefSeq" id="WP_035565135.1">
    <property type="nucleotide sequence ID" value="NZ_JAKVTW010000023.1"/>
</dbReference>
<gene>
    <name evidence="2" type="ORF">MLE19_20565</name>
</gene>
<evidence type="ECO:0000313" key="2">
    <source>
        <dbReference type="EMBL" id="MCH4813726.1"/>
    </source>
</evidence>
<sequence length="70" mass="8192">MATKDFDHEAKVAPRPLRSTSPFGETVILGKTTEPKKEQNIEELLQARRRAHQRARDVIFEHRKELLNKK</sequence>
<keyword evidence="3" id="KW-1185">Reference proteome</keyword>
<protein>
    <submittedName>
        <fullName evidence="2">Uncharacterized protein</fullName>
    </submittedName>
</protein>
<feature type="region of interest" description="Disordered" evidence="1">
    <location>
        <begin position="1"/>
        <end position="24"/>
    </location>
</feature>
<evidence type="ECO:0000313" key="3">
    <source>
        <dbReference type="Proteomes" id="UP001320609"/>
    </source>
</evidence>
<accession>A0ABS9SC97</accession>
<organism evidence="2 3">
    <name type="scientific">Vreelandella neptunia</name>
    <dbReference type="NCBI Taxonomy" id="115551"/>
    <lineage>
        <taxon>Bacteria</taxon>
        <taxon>Pseudomonadati</taxon>
        <taxon>Pseudomonadota</taxon>
        <taxon>Gammaproteobacteria</taxon>
        <taxon>Oceanospirillales</taxon>
        <taxon>Halomonadaceae</taxon>
        <taxon>Vreelandella</taxon>
    </lineage>
</organism>
<dbReference type="EMBL" id="JAKVTW010000023">
    <property type="protein sequence ID" value="MCH4813726.1"/>
    <property type="molecule type" value="Genomic_DNA"/>
</dbReference>
<evidence type="ECO:0000256" key="1">
    <source>
        <dbReference type="SAM" id="MobiDB-lite"/>
    </source>
</evidence>
<dbReference type="Proteomes" id="UP001320609">
    <property type="component" value="Unassembled WGS sequence"/>
</dbReference>
<proteinExistence type="predicted"/>
<feature type="compositionally biased region" description="Basic and acidic residues" evidence="1">
    <location>
        <begin position="1"/>
        <end position="12"/>
    </location>
</feature>